<evidence type="ECO:0000313" key="3">
    <source>
        <dbReference type="Proteomes" id="UP000828390"/>
    </source>
</evidence>
<dbReference type="EMBL" id="JAIWYP010000001">
    <property type="protein sequence ID" value="KAH3898082.1"/>
    <property type="molecule type" value="Genomic_DNA"/>
</dbReference>
<evidence type="ECO:0000313" key="2">
    <source>
        <dbReference type="EMBL" id="KAH3898082.1"/>
    </source>
</evidence>
<reference evidence="2" key="1">
    <citation type="journal article" date="2019" name="bioRxiv">
        <title>The Genome of the Zebra Mussel, Dreissena polymorpha: A Resource for Invasive Species Research.</title>
        <authorList>
            <person name="McCartney M.A."/>
            <person name="Auch B."/>
            <person name="Kono T."/>
            <person name="Mallez S."/>
            <person name="Zhang Y."/>
            <person name="Obille A."/>
            <person name="Becker A."/>
            <person name="Abrahante J.E."/>
            <person name="Garbe J."/>
            <person name="Badalamenti J.P."/>
            <person name="Herman A."/>
            <person name="Mangelson H."/>
            <person name="Liachko I."/>
            <person name="Sullivan S."/>
            <person name="Sone E.D."/>
            <person name="Koren S."/>
            <person name="Silverstein K.A.T."/>
            <person name="Beckman K.B."/>
            <person name="Gohl D.M."/>
        </authorList>
    </citation>
    <scope>NUCLEOTIDE SEQUENCE</scope>
    <source>
        <strain evidence="2">Duluth1</strain>
        <tissue evidence="2">Whole animal</tissue>
    </source>
</reference>
<feature type="region of interest" description="Disordered" evidence="1">
    <location>
        <begin position="1"/>
        <end position="150"/>
    </location>
</feature>
<name>A0A9D4SCC8_DREPO</name>
<dbReference type="AlphaFoldDB" id="A0A9D4SCC8"/>
<organism evidence="2 3">
    <name type="scientific">Dreissena polymorpha</name>
    <name type="common">Zebra mussel</name>
    <name type="synonym">Mytilus polymorpha</name>
    <dbReference type="NCBI Taxonomy" id="45954"/>
    <lineage>
        <taxon>Eukaryota</taxon>
        <taxon>Metazoa</taxon>
        <taxon>Spiralia</taxon>
        <taxon>Lophotrochozoa</taxon>
        <taxon>Mollusca</taxon>
        <taxon>Bivalvia</taxon>
        <taxon>Autobranchia</taxon>
        <taxon>Heteroconchia</taxon>
        <taxon>Euheterodonta</taxon>
        <taxon>Imparidentia</taxon>
        <taxon>Neoheterodontei</taxon>
        <taxon>Myida</taxon>
        <taxon>Dreissenoidea</taxon>
        <taxon>Dreissenidae</taxon>
        <taxon>Dreissena</taxon>
    </lineage>
</organism>
<dbReference type="Proteomes" id="UP000828390">
    <property type="component" value="Unassembled WGS sequence"/>
</dbReference>
<feature type="compositionally biased region" description="Basic and acidic residues" evidence="1">
    <location>
        <begin position="139"/>
        <end position="150"/>
    </location>
</feature>
<sequence>MQAGGDESRRRNKKEGEGIHTGGDTTRRKYERGIQTGYKHGGYKQERDASRGVQTEVGCKQGGGDTDRRGNKQEEIQSGVDTRRGDTSRRGYKQEMIQTGEVQKEVEGDYDGIQAGGVTSRNQRKNFKCSSANSVGRDSGQDGRTVRQLR</sequence>
<protein>
    <submittedName>
        <fullName evidence="2">Uncharacterized protein</fullName>
    </submittedName>
</protein>
<feature type="compositionally biased region" description="Basic and acidic residues" evidence="1">
    <location>
        <begin position="1"/>
        <end position="18"/>
    </location>
</feature>
<keyword evidence="3" id="KW-1185">Reference proteome</keyword>
<gene>
    <name evidence="2" type="ORF">DPMN_022281</name>
</gene>
<reference evidence="2" key="2">
    <citation type="submission" date="2020-11" db="EMBL/GenBank/DDBJ databases">
        <authorList>
            <person name="McCartney M.A."/>
            <person name="Auch B."/>
            <person name="Kono T."/>
            <person name="Mallez S."/>
            <person name="Becker A."/>
            <person name="Gohl D.M."/>
            <person name="Silverstein K.A.T."/>
            <person name="Koren S."/>
            <person name="Bechman K.B."/>
            <person name="Herman A."/>
            <person name="Abrahante J.E."/>
            <person name="Garbe J."/>
        </authorList>
    </citation>
    <scope>NUCLEOTIDE SEQUENCE</scope>
    <source>
        <strain evidence="2">Duluth1</strain>
        <tissue evidence="2">Whole animal</tissue>
    </source>
</reference>
<proteinExistence type="predicted"/>
<accession>A0A9D4SCC8</accession>
<evidence type="ECO:0000256" key="1">
    <source>
        <dbReference type="SAM" id="MobiDB-lite"/>
    </source>
</evidence>
<feature type="compositionally biased region" description="Basic and acidic residues" evidence="1">
    <location>
        <begin position="65"/>
        <end position="93"/>
    </location>
</feature>
<comment type="caution">
    <text evidence="2">The sequence shown here is derived from an EMBL/GenBank/DDBJ whole genome shotgun (WGS) entry which is preliminary data.</text>
</comment>